<evidence type="ECO:0000256" key="1">
    <source>
        <dbReference type="ARBA" id="ARBA00005525"/>
    </source>
</evidence>
<keyword evidence="2" id="KW-0963">Cytoplasm</keyword>
<evidence type="ECO:0000313" key="9">
    <source>
        <dbReference type="Proteomes" id="UP001152798"/>
    </source>
</evidence>
<evidence type="ECO:0000256" key="2">
    <source>
        <dbReference type="ARBA" id="ARBA00022490"/>
    </source>
</evidence>
<evidence type="ECO:0008006" key="10">
    <source>
        <dbReference type="Google" id="ProtNLM"/>
    </source>
</evidence>
<dbReference type="InterPro" id="IPR036291">
    <property type="entry name" value="NAD(P)-bd_dom_sf"/>
</dbReference>
<dbReference type="Pfam" id="PF16012">
    <property type="entry name" value="DUF4780"/>
    <property type="match status" value="1"/>
</dbReference>
<feature type="domain" description="DUF4780" evidence="7">
    <location>
        <begin position="498"/>
        <end position="653"/>
    </location>
</feature>
<dbReference type="GO" id="GO:0055129">
    <property type="term" value="P:L-proline biosynthetic process"/>
    <property type="evidence" value="ECO:0007669"/>
    <property type="project" value="TreeGrafter"/>
</dbReference>
<dbReference type="Gene3D" id="3.40.50.720">
    <property type="entry name" value="NAD(P)-binding Rossmann-like Domain"/>
    <property type="match status" value="1"/>
</dbReference>
<sequence>MFSGVIGFVGAGNMAQAIAFGLIDAGAIPAKNIIASAPSMNNLEKFKEKSAIVTHDNNEVINKSDIIFIAVKPQYLDSAIKSFNNIPHEKKVYVSILAGVRLETIQEKFQLHCDAKNSYKIIRVLPNIAVLVGAGCSVMAANENTPEEDISLVKSLMSVGGSCELIPENLINSCSAVCGSGPAFVSRDINSNLESDNNNKSITFKNVSSHNSTPEPLRVPVDEKSSNPEVLDYCYREKNLSSSDCEVSDRSTVDDSEIESLSENSSNILRKRKAIHENSEKYRFNFSEDQKDYRGYDLHQKISPKYRDDRSYTCNNFQNSEVDTFSGINDSYINENNCYNSRELYSRRKTHFPRYFRVPDDYNWDWETVSNNRHRYPEVTDPDHYVGKIRSVPHHGGRMPSDHTYRSSVHSYNEYYKELDTVMNRKDGAYRCYPFPYWNIGYSYGKTERYSNQSYSLELVGKRKINDMDYIYSQPSVKKTRQNPAFHPLQVVIMRFNQEESISQGMAAKIRLTLILMINATFGSGFSPKFETTNLLQNGHFLVSCSDDSTVDWLLKQCVMEEDGTPFVITKLIDLPSMKVVDTFVSYNRQPVRHVLECLRYQNPSLCINKWLLCKRSVSKSGQLLRFIIDKDSFQYLEILNWKPYFQLCRLQFHKIDIQEEEICVLCKLFSKTCSLCTFQT</sequence>
<dbReference type="AlphaFoldDB" id="A0A9P0MPR6"/>
<dbReference type="Proteomes" id="UP001152798">
    <property type="component" value="Chromosome 4"/>
</dbReference>
<evidence type="ECO:0000313" key="8">
    <source>
        <dbReference type="EMBL" id="CAH1400255.1"/>
    </source>
</evidence>
<dbReference type="EMBL" id="OV725080">
    <property type="protein sequence ID" value="CAH1400255.1"/>
    <property type="molecule type" value="Genomic_DNA"/>
</dbReference>
<keyword evidence="4" id="KW-0641">Proline biosynthesis</keyword>
<name>A0A9P0MPR6_NEZVI</name>
<reference evidence="8" key="1">
    <citation type="submission" date="2022-01" db="EMBL/GenBank/DDBJ databases">
        <authorList>
            <person name="King R."/>
        </authorList>
    </citation>
    <scope>NUCLEOTIDE SEQUENCE</scope>
</reference>
<organism evidence="8 9">
    <name type="scientific">Nezara viridula</name>
    <name type="common">Southern green stink bug</name>
    <name type="synonym">Cimex viridulus</name>
    <dbReference type="NCBI Taxonomy" id="85310"/>
    <lineage>
        <taxon>Eukaryota</taxon>
        <taxon>Metazoa</taxon>
        <taxon>Ecdysozoa</taxon>
        <taxon>Arthropoda</taxon>
        <taxon>Hexapoda</taxon>
        <taxon>Insecta</taxon>
        <taxon>Pterygota</taxon>
        <taxon>Neoptera</taxon>
        <taxon>Paraneoptera</taxon>
        <taxon>Hemiptera</taxon>
        <taxon>Heteroptera</taxon>
        <taxon>Panheteroptera</taxon>
        <taxon>Pentatomomorpha</taxon>
        <taxon>Pentatomoidea</taxon>
        <taxon>Pentatomidae</taxon>
        <taxon>Pentatominae</taxon>
        <taxon>Nezara</taxon>
    </lineage>
</organism>
<accession>A0A9P0MPR6</accession>
<evidence type="ECO:0000256" key="3">
    <source>
        <dbReference type="ARBA" id="ARBA00022605"/>
    </source>
</evidence>
<feature type="region of interest" description="Disordered" evidence="5">
    <location>
        <begin position="203"/>
        <end position="224"/>
    </location>
</feature>
<evidence type="ECO:0000256" key="4">
    <source>
        <dbReference type="ARBA" id="ARBA00022650"/>
    </source>
</evidence>
<dbReference type="PANTHER" id="PTHR11645">
    <property type="entry name" value="PYRROLINE-5-CARBOXYLATE REDUCTASE"/>
    <property type="match status" value="1"/>
</dbReference>
<dbReference type="InterPro" id="IPR031961">
    <property type="entry name" value="DUF4780"/>
</dbReference>
<evidence type="ECO:0000259" key="6">
    <source>
        <dbReference type="Pfam" id="PF03807"/>
    </source>
</evidence>
<dbReference type="SUPFAM" id="SSF51735">
    <property type="entry name" value="NAD(P)-binding Rossmann-fold domains"/>
    <property type="match status" value="1"/>
</dbReference>
<dbReference type="FunFam" id="3.40.50.720:FF:000190">
    <property type="entry name" value="Pyrroline-5-carboxylate reductase"/>
    <property type="match status" value="1"/>
</dbReference>
<dbReference type="InterPro" id="IPR028939">
    <property type="entry name" value="P5C_Rdtase_cat_N"/>
</dbReference>
<protein>
    <recommendedName>
        <fullName evidence="10">Pyrroline-5-carboxylate reductase</fullName>
    </recommendedName>
</protein>
<evidence type="ECO:0000259" key="7">
    <source>
        <dbReference type="Pfam" id="PF16012"/>
    </source>
</evidence>
<comment type="similarity">
    <text evidence="1">Belongs to the pyrroline-5-carboxylate reductase family.</text>
</comment>
<feature type="domain" description="Pyrroline-5-carboxylate reductase catalytic N-terminal" evidence="6">
    <location>
        <begin position="6"/>
        <end position="99"/>
    </location>
</feature>
<evidence type="ECO:0000256" key="5">
    <source>
        <dbReference type="SAM" id="MobiDB-lite"/>
    </source>
</evidence>
<keyword evidence="3" id="KW-0028">Amino-acid biosynthesis</keyword>
<dbReference type="GO" id="GO:0004735">
    <property type="term" value="F:pyrroline-5-carboxylate reductase activity"/>
    <property type="evidence" value="ECO:0007669"/>
    <property type="project" value="TreeGrafter"/>
</dbReference>
<proteinExistence type="inferred from homology"/>
<dbReference type="PANTHER" id="PTHR11645:SF69">
    <property type="entry name" value="PYRROLINE-5-CARBOXYLATE REDUCTASE"/>
    <property type="match status" value="1"/>
</dbReference>
<dbReference type="OrthoDB" id="10263291at2759"/>
<feature type="compositionally biased region" description="Polar residues" evidence="5">
    <location>
        <begin position="203"/>
        <end position="214"/>
    </location>
</feature>
<dbReference type="Pfam" id="PF03807">
    <property type="entry name" value="F420_oxidored"/>
    <property type="match status" value="1"/>
</dbReference>
<keyword evidence="9" id="KW-1185">Reference proteome</keyword>
<gene>
    <name evidence="8" type="ORF">NEZAVI_LOCUS9540</name>
</gene>